<sequence length="134" mass="13895">MAQQPMYPAIANSPGTELSAALTAATTTVAVTDASKLPPAPNVLTIGTDESSETVLYTGKTGNNLTGCTRGFDGTGAKVWVSGSKVARYFTAYDHNTVRANILDLIDFLAYMPINGGTFDGNDPTGPVIDGGTY</sequence>
<proteinExistence type="predicted"/>
<dbReference type="OrthoDB" id="2667186at2"/>
<dbReference type="Proteomes" id="UP000249890">
    <property type="component" value="Chromosome"/>
</dbReference>
<evidence type="ECO:0000313" key="2">
    <source>
        <dbReference type="Proteomes" id="UP000249890"/>
    </source>
</evidence>
<name>A0A2Z2K6Z2_9BACL</name>
<organism evidence="1 2">
    <name type="scientific">Paenibacillus donghaensis</name>
    <dbReference type="NCBI Taxonomy" id="414771"/>
    <lineage>
        <taxon>Bacteria</taxon>
        <taxon>Bacillati</taxon>
        <taxon>Bacillota</taxon>
        <taxon>Bacilli</taxon>
        <taxon>Bacillales</taxon>
        <taxon>Paenibacillaceae</taxon>
        <taxon>Paenibacillus</taxon>
    </lineage>
</organism>
<reference evidence="1 2" key="1">
    <citation type="submission" date="2017-06" db="EMBL/GenBank/DDBJ databases">
        <title>Complete genome sequence of Paenibacillus donghaensis KCTC 13049T isolated from East Sea sediment, South Korea.</title>
        <authorList>
            <person name="Jung B.K."/>
            <person name="Hong S.-J."/>
            <person name="Shin J.-H."/>
        </authorList>
    </citation>
    <scope>NUCLEOTIDE SEQUENCE [LARGE SCALE GENOMIC DNA]</scope>
    <source>
        <strain evidence="1 2">KCTC 13049</strain>
    </source>
</reference>
<keyword evidence="2" id="KW-1185">Reference proteome</keyword>
<evidence type="ECO:0000313" key="1">
    <source>
        <dbReference type="EMBL" id="ASA22076.1"/>
    </source>
</evidence>
<protein>
    <submittedName>
        <fullName evidence="1">Uncharacterized protein</fullName>
    </submittedName>
</protein>
<accession>A0A2Z2K6Z2</accession>
<dbReference type="KEGG" id="pdh:B9T62_15610"/>
<dbReference type="RefSeq" id="WP_087916080.1">
    <property type="nucleotide sequence ID" value="NZ_CP021780.1"/>
</dbReference>
<dbReference type="EMBL" id="CP021780">
    <property type="protein sequence ID" value="ASA22076.1"/>
    <property type="molecule type" value="Genomic_DNA"/>
</dbReference>
<dbReference type="AlphaFoldDB" id="A0A2Z2K6Z2"/>
<gene>
    <name evidence="1" type="ORF">B9T62_15610</name>
</gene>